<evidence type="ECO:0000256" key="6">
    <source>
        <dbReference type="HAMAP-Rule" id="MF_00922"/>
    </source>
</evidence>
<reference evidence="9" key="1">
    <citation type="submission" date="2015-07" db="EMBL/GenBank/DDBJ databases">
        <title>Discovery of a poly(ethylene terephthalate assimilation.</title>
        <authorList>
            <person name="Yoshida S."/>
            <person name="Hiraga K."/>
            <person name="Takehana T."/>
            <person name="Taniguchi I."/>
            <person name="Yamaji H."/>
            <person name="Maeda Y."/>
            <person name="Toyohara K."/>
            <person name="Miyamoto K."/>
            <person name="Kimura Y."/>
            <person name="Oda K."/>
        </authorList>
    </citation>
    <scope>NUCLEOTIDE SEQUENCE [LARGE SCALE GENOMIC DNA]</scope>
    <source>
        <strain evidence="9">NBRC 110686 / TISTR 2288 / 201-F6</strain>
    </source>
</reference>
<gene>
    <name evidence="6" type="primary">bamD</name>
    <name evidence="8" type="ORF">ISF6_4886</name>
</gene>
<protein>
    <recommendedName>
        <fullName evidence="6">Outer membrane protein assembly factor BamD</fullName>
    </recommendedName>
</protein>
<dbReference type="Pfam" id="PF13525">
    <property type="entry name" value="YfiO"/>
    <property type="match status" value="1"/>
</dbReference>
<dbReference type="PANTHER" id="PTHR37423:SF1">
    <property type="entry name" value="OUTER MEMBRANE PROTEIN ASSEMBLY FACTOR BAMD"/>
    <property type="match status" value="1"/>
</dbReference>
<sequence length="278" mass="31402">MPVRPTAVRGARAARPQAFGTAALLALLLAACSNTPKDQTANWTPERLYTEAKEEMSAGNYERAGTLFERLEGRATGTLLSQQAQLERAYVMYRTNEKAQALSILERFIKLHPTSPALDYALYLQGLVNFNDNLGLLGSLSRQDLSERDQQASRDSYQSFKQLVEQFPQSRYASDAQLRMNYIVNSLAAYEVHVARYYFRRGAYVASLNRAQAAVQDYQQSPSAEEALAIMVQSYDRLGMKDLRDDAQRVLDKNFPNSGYRSASSLGRSAPRAWWQFW</sequence>
<comment type="function">
    <text evidence="6">Part of the outer membrane protein assembly complex, which is involved in assembly and insertion of beta-barrel proteins into the outer membrane.</text>
</comment>
<dbReference type="GO" id="GO:0043165">
    <property type="term" value="P:Gram-negative-bacterium-type cell outer membrane assembly"/>
    <property type="evidence" value="ECO:0007669"/>
    <property type="project" value="UniProtKB-UniRule"/>
</dbReference>
<name>A0A0K8P6Z9_PISS1</name>
<comment type="caution">
    <text evidence="8">The sequence shown here is derived from an EMBL/GenBank/DDBJ whole genome shotgun (WGS) entry which is preliminary data.</text>
</comment>
<keyword evidence="3 6" id="KW-0564">Palmitate</keyword>
<evidence type="ECO:0000256" key="4">
    <source>
        <dbReference type="ARBA" id="ARBA00023237"/>
    </source>
</evidence>
<dbReference type="InterPro" id="IPR017689">
    <property type="entry name" value="BamD"/>
</dbReference>
<keyword evidence="1 6" id="KW-0732">Signal</keyword>
<keyword evidence="2 6" id="KW-0472">Membrane</keyword>
<keyword evidence="4 6" id="KW-0998">Cell outer membrane</keyword>
<proteinExistence type="inferred from homology"/>
<evidence type="ECO:0000256" key="5">
    <source>
        <dbReference type="ARBA" id="ARBA00023288"/>
    </source>
</evidence>
<keyword evidence="9" id="KW-1185">Reference proteome</keyword>
<evidence type="ECO:0000259" key="7">
    <source>
        <dbReference type="Pfam" id="PF13525"/>
    </source>
</evidence>
<dbReference type="Proteomes" id="UP000037660">
    <property type="component" value="Unassembled WGS sequence"/>
</dbReference>
<dbReference type="InterPro" id="IPR039565">
    <property type="entry name" value="BamD-like"/>
</dbReference>
<dbReference type="GO" id="GO:1990063">
    <property type="term" value="C:Bam protein complex"/>
    <property type="evidence" value="ECO:0007669"/>
    <property type="project" value="TreeGrafter"/>
</dbReference>
<keyword evidence="5 6" id="KW-0449">Lipoprotein</keyword>
<comment type="subunit">
    <text evidence="6">Part of the Bam complex.</text>
</comment>
<evidence type="ECO:0000313" key="9">
    <source>
        <dbReference type="Proteomes" id="UP000037660"/>
    </source>
</evidence>
<evidence type="ECO:0000256" key="2">
    <source>
        <dbReference type="ARBA" id="ARBA00023136"/>
    </source>
</evidence>
<dbReference type="NCBIfam" id="TIGR03302">
    <property type="entry name" value="OM_YfiO"/>
    <property type="match status" value="1"/>
</dbReference>
<organism evidence="8 9">
    <name type="scientific">Piscinibacter sakaiensis</name>
    <name type="common">Ideonella sakaiensis</name>
    <dbReference type="NCBI Taxonomy" id="1547922"/>
    <lineage>
        <taxon>Bacteria</taxon>
        <taxon>Pseudomonadati</taxon>
        <taxon>Pseudomonadota</taxon>
        <taxon>Betaproteobacteria</taxon>
        <taxon>Burkholderiales</taxon>
        <taxon>Sphaerotilaceae</taxon>
        <taxon>Piscinibacter</taxon>
    </lineage>
</organism>
<dbReference type="AlphaFoldDB" id="A0A0K8P6Z9"/>
<dbReference type="CDD" id="cd15830">
    <property type="entry name" value="BamD"/>
    <property type="match status" value="1"/>
</dbReference>
<comment type="similarity">
    <text evidence="6">Belongs to the BamD family.</text>
</comment>
<dbReference type="EMBL" id="BBYR01000076">
    <property type="protein sequence ID" value="GAP38428.1"/>
    <property type="molecule type" value="Genomic_DNA"/>
</dbReference>
<dbReference type="OrthoDB" id="9779191at2"/>
<dbReference type="Gene3D" id="1.25.40.10">
    <property type="entry name" value="Tetratricopeptide repeat domain"/>
    <property type="match status" value="1"/>
</dbReference>
<dbReference type="RefSeq" id="WP_054022319.1">
    <property type="nucleotide sequence ID" value="NZ_BBYR01000076.1"/>
</dbReference>
<evidence type="ECO:0000256" key="3">
    <source>
        <dbReference type="ARBA" id="ARBA00023139"/>
    </source>
</evidence>
<dbReference type="PANTHER" id="PTHR37423">
    <property type="entry name" value="SOLUBLE LYTIC MUREIN TRANSGLYCOSYLASE-RELATED"/>
    <property type="match status" value="1"/>
</dbReference>
<dbReference type="GO" id="GO:0051205">
    <property type="term" value="P:protein insertion into membrane"/>
    <property type="evidence" value="ECO:0007669"/>
    <property type="project" value="UniProtKB-UniRule"/>
</dbReference>
<evidence type="ECO:0000313" key="8">
    <source>
        <dbReference type="EMBL" id="GAP38428.1"/>
    </source>
</evidence>
<dbReference type="SUPFAM" id="SSF48452">
    <property type="entry name" value="TPR-like"/>
    <property type="match status" value="1"/>
</dbReference>
<dbReference type="InterPro" id="IPR011990">
    <property type="entry name" value="TPR-like_helical_dom_sf"/>
</dbReference>
<dbReference type="STRING" id="1547922.ISF6_4886"/>
<reference evidence="8 9" key="2">
    <citation type="journal article" date="2016" name="Science">
        <title>A bacterium that degrades and assimilates poly(ethylene terephthalate).</title>
        <authorList>
            <person name="Yoshida S."/>
            <person name="Hiraga K."/>
            <person name="Takehana T."/>
            <person name="Taniguchi I."/>
            <person name="Yamaji H."/>
            <person name="Maeda Y."/>
            <person name="Toyohara K."/>
            <person name="Miyamoto K."/>
            <person name="Kimura Y."/>
            <person name="Oda K."/>
        </authorList>
    </citation>
    <scope>NUCLEOTIDE SEQUENCE [LARGE SCALE GENOMIC DNA]</scope>
    <source>
        <strain evidence="9">NBRC 110686 / TISTR 2288 / 201-F6</strain>
    </source>
</reference>
<feature type="domain" description="Outer membrane lipoprotein BamD-like" evidence="7">
    <location>
        <begin position="44"/>
        <end position="248"/>
    </location>
</feature>
<dbReference type="PROSITE" id="PS51257">
    <property type="entry name" value="PROKAR_LIPOPROTEIN"/>
    <property type="match status" value="1"/>
</dbReference>
<comment type="subcellular location">
    <subcellularLocation>
        <location evidence="6">Cell outer membrane</location>
        <topology evidence="6">Lipid-anchor</topology>
    </subcellularLocation>
</comment>
<evidence type="ECO:0000256" key="1">
    <source>
        <dbReference type="ARBA" id="ARBA00022729"/>
    </source>
</evidence>
<accession>A0A0K8P6Z9</accession>
<dbReference type="HAMAP" id="MF_00922">
    <property type="entry name" value="OM_assembly_BamD"/>
    <property type="match status" value="1"/>
</dbReference>